<keyword evidence="4" id="KW-0805">Transcription regulation</keyword>
<feature type="compositionally biased region" description="Low complexity" evidence="9">
    <location>
        <begin position="92"/>
        <end position="103"/>
    </location>
</feature>
<feature type="compositionally biased region" description="Low complexity" evidence="9">
    <location>
        <begin position="1"/>
        <end position="10"/>
    </location>
</feature>
<name>A0A8K0VWC3_9PLEO</name>
<organism evidence="11 12">
    <name type="scientific">Paraphoma chrysanthemicola</name>
    <dbReference type="NCBI Taxonomy" id="798071"/>
    <lineage>
        <taxon>Eukaryota</taxon>
        <taxon>Fungi</taxon>
        <taxon>Dikarya</taxon>
        <taxon>Ascomycota</taxon>
        <taxon>Pezizomycotina</taxon>
        <taxon>Dothideomycetes</taxon>
        <taxon>Pleosporomycetidae</taxon>
        <taxon>Pleosporales</taxon>
        <taxon>Pleosporineae</taxon>
        <taxon>Phaeosphaeriaceae</taxon>
        <taxon>Paraphoma</taxon>
    </lineage>
</organism>
<evidence type="ECO:0000259" key="10">
    <source>
        <dbReference type="Pfam" id="PF05236"/>
    </source>
</evidence>
<comment type="function">
    <text evidence="7">Functions as a component of the DNA-binding general transcription factor complex TFIID. Binding of TFIID to a promoter (with or without TATA element) is the initial step in pre-initiation complex (PIC) formation. TFIID plays a key role in the regulation of gene expression by RNA polymerase II through different activities such as transcription activator interaction, core promoter recognition and selectivity, TFIIA and TFIIB interaction, chromatin modification (histone acetylation by TAF1), facilitation of DNA opening and initiation of transcription.</text>
</comment>
<accession>A0A8K0VWC3</accession>
<evidence type="ECO:0000256" key="4">
    <source>
        <dbReference type="ARBA" id="ARBA00023015"/>
    </source>
</evidence>
<feature type="compositionally biased region" description="Basic and acidic residues" evidence="9">
    <location>
        <begin position="166"/>
        <end position="176"/>
    </location>
</feature>
<feature type="region of interest" description="Disordered" evidence="9">
    <location>
        <begin position="548"/>
        <end position="577"/>
    </location>
</feature>
<comment type="subcellular location">
    <subcellularLocation>
        <location evidence="1">Nucleus</location>
    </subcellularLocation>
</comment>
<dbReference type="GO" id="GO:0005669">
    <property type="term" value="C:transcription factor TFIID complex"/>
    <property type="evidence" value="ECO:0007669"/>
    <property type="project" value="InterPro"/>
</dbReference>
<evidence type="ECO:0000313" key="11">
    <source>
        <dbReference type="EMBL" id="KAH7080940.1"/>
    </source>
</evidence>
<dbReference type="Proteomes" id="UP000813461">
    <property type="component" value="Unassembled WGS sequence"/>
</dbReference>
<feature type="domain" description="Transcription initiation factor TFIID component TAF4 C-terminal" evidence="10">
    <location>
        <begin position="348"/>
        <end position="621"/>
    </location>
</feature>
<evidence type="ECO:0000256" key="5">
    <source>
        <dbReference type="ARBA" id="ARBA00023163"/>
    </source>
</evidence>
<evidence type="ECO:0000313" key="12">
    <source>
        <dbReference type="Proteomes" id="UP000813461"/>
    </source>
</evidence>
<feature type="compositionally biased region" description="Basic and acidic residues" evidence="9">
    <location>
        <begin position="463"/>
        <end position="474"/>
    </location>
</feature>
<keyword evidence="12" id="KW-1185">Reference proteome</keyword>
<feature type="compositionally biased region" description="Low complexity" evidence="9">
    <location>
        <begin position="115"/>
        <end position="124"/>
    </location>
</feature>
<evidence type="ECO:0000256" key="3">
    <source>
        <dbReference type="ARBA" id="ARBA00017306"/>
    </source>
</evidence>
<keyword evidence="6" id="KW-0539">Nucleus</keyword>
<dbReference type="Pfam" id="PF05236">
    <property type="entry name" value="TAF4"/>
    <property type="match status" value="1"/>
</dbReference>
<dbReference type="OrthoDB" id="21060at2759"/>
<comment type="similarity">
    <text evidence="2">Belongs to the TAF4 family.</text>
</comment>
<dbReference type="PRINTS" id="PR01217">
    <property type="entry name" value="PRICHEXTENSN"/>
</dbReference>
<dbReference type="EMBL" id="JAGMVJ010000015">
    <property type="protein sequence ID" value="KAH7080940.1"/>
    <property type="molecule type" value="Genomic_DNA"/>
</dbReference>
<evidence type="ECO:0000256" key="1">
    <source>
        <dbReference type="ARBA" id="ARBA00004123"/>
    </source>
</evidence>
<evidence type="ECO:0000256" key="2">
    <source>
        <dbReference type="ARBA" id="ARBA00006178"/>
    </source>
</evidence>
<evidence type="ECO:0000256" key="6">
    <source>
        <dbReference type="ARBA" id="ARBA00023242"/>
    </source>
</evidence>
<feature type="compositionally biased region" description="Basic and acidic residues" evidence="9">
    <location>
        <begin position="502"/>
        <end position="512"/>
    </location>
</feature>
<dbReference type="GO" id="GO:0006352">
    <property type="term" value="P:DNA-templated transcription initiation"/>
    <property type="evidence" value="ECO:0007669"/>
    <property type="project" value="InterPro"/>
</dbReference>
<feature type="region of interest" description="Disordered" evidence="9">
    <location>
        <begin position="411"/>
        <end position="525"/>
    </location>
</feature>
<reference evidence="11" key="1">
    <citation type="journal article" date="2021" name="Nat. Commun.">
        <title>Genetic determinants of endophytism in the Arabidopsis root mycobiome.</title>
        <authorList>
            <person name="Mesny F."/>
            <person name="Miyauchi S."/>
            <person name="Thiergart T."/>
            <person name="Pickel B."/>
            <person name="Atanasova L."/>
            <person name="Karlsson M."/>
            <person name="Huettel B."/>
            <person name="Barry K.W."/>
            <person name="Haridas S."/>
            <person name="Chen C."/>
            <person name="Bauer D."/>
            <person name="Andreopoulos W."/>
            <person name="Pangilinan J."/>
            <person name="LaButti K."/>
            <person name="Riley R."/>
            <person name="Lipzen A."/>
            <person name="Clum A."/>
            <person name="Drula E."/>
            <person name="Henrissat B."/>
            <person name="Kohler A."/>
            <person name="Grigoriev I.V."/>
            <person name="Martin F.M."/>
            <person name="Hacquard S."/>
        </authorList>
    </citation>
    <scope>NUCLEOTIDE SEQUENCE</scope>
    <source>
        <strain evidence="11">MPI-SDFR-AT-0120</strain>
    </source>
</reference>
<keyword evidence="5" id="KW-0804">Transcription</keyword>
<feature type="compositionally biased region" description="Pro residues" evidence="9">
    <location>
        <begin position="143"/>
        <end position="156"/>
    </location>
</feature>
<sequence length="649" mass="70443">MAHPHYNHQQYPPPPQQQQQQQQQHGQHPPPVQTQNLNHYQPQRPFSPPSYQQSPTAMSPNMGHGIPPAKRQRLSPNPPSPAPPYQSPFATSPYPQSQPHSPYATSPQYPPGMLSVPGSPASSQQPPPFHQPQPYQHPNGVPQQPPPPSSMPPPKTPASRAQDNSELEKPTGRETDVNNISDVLSGGIVDLRAEEDLLLHSSSNRNYGASFNSQGSGSTATANTSFNNWSQQGSHGAFQGAGPLQQNVTQEQHEAEFIRKHEQAARILNESAQHPLTDPFLEGNVLRHRMAKRAYDAGIQVNVDGLFDKIPEKTPRDSTRTVQAGANGEQIIGLEAASLLNQNAPLVEIISLLSLAAEDRIRTLVEDAFALSQGRQHTSHGVIPPQLVDIAVVEKDAEQKMVAPVNILRTPWEAPDSAGSPPSTAMKQPPNAARLPTPPSEAPPTPQRTFQNVNRVANALKRKVAEDEKYEKERLRKRQKRQQGSAATPTETPAVLLPPPEKMTKKDKDALKKQNSTGDVLHRKANETASMALGLGKKNKYSWMTGGGGAGGSGASTPRANPAAGRSGAATPAAPTVEKGLSGRKRTFGADIENTEIGARIQVRDLVHVLEHDGREKKTLALMLARLKNTEKDEKKADFDRKLPATAGR</sequence>
<feature type="compositionally biased region" description="Low complexity" evidence="9">
    <location>
        <begin position="132"/>
        <end position="142"/>
    </location>
</feature>
<dbReference type="AlphaFoldDB" id="A0A8K0VWC3"/>
<gene>
    <name evidence="11" type="ORF">FB567DRAFT_551720</name>
</gene>
<feature type="compositionally biased region" description="Pro residues" evidence="9">
    <location>
        <begin position="436"/>
        <end position="446"/>
    </location>
</feature>
<feature type="compositionally biased region" description="Polar residues" evidence="9">
    <location>
        <begin position="49"/>
        <end position="59"/>
    </location>
</feature>
<feature type="compositionally biased region" description="Low complexity" evidence="9">
    <location>
        <begin position="17"/>
        <end position="27"/>
    </location>
</feature>
<proteinExistence type="inferred from homology"/>
<protein>
    <recommendedName>
        <fullName evidence="3">Transcription initiation factor TFIID subunit 4</fullName>
    </recommendedName>
    <alternativeName>
        <fullName evidence="8">TBP-associated factor 4</fullName>
    </alternativeName>
</protein>
<feature type="compositionally biased region" description="Pro residues" evidence="9">
    <location>
        <begin position="76"/>
        <end position="86"/>
    </location>
</feature>
<feature type="compositionally biased region" description="Low complexity" evidence="9">
    <location>
        <begin position="562"/>
        <end position="576"/>
    </location>
</feature>
<feature type="region of interest" description="Disordered" evidence="9">
    <location>
        <begin position="210"/>
        <end position="254"/>
    </location>
</feature>
<dbReference type="InterPro" id="IPR007900">
    <property type="entry name" value="TAF4_C"/>
</dbReference>
<evidence type="ECO:0000256" key="9">
    <source>
        <dbReference type="SAM" id="MobiDB-lite"/>
    </source>
</evidence>
<evidence type="ECO:0000256" key="7">
    <source>
        <dbReference type="ARBA" id="ARBA00025346"/>
    </source>
</evidence>
<feature type="compositionally biased region" description="Polar residues" evidence="9">
    <location>
        <begin position="210"/>
        <end position="234"/>
    </location>
</feature>
<evidence type="ECO:0000256" key="8">
    <source>
        <dbReference type="ARBA" id="ARBA00031747"/>
    </source>
</evidence>
<feature type="region of interest" description="Disordered" evidence="9">
    <location>
        <begin position="1"/>
        <end position="179"/>
    </location>
</feature>
<comment type="caution">
    <text evidence="11">The sequence shown here is derived from an EMBL/GenBank/DDBJ whole genome shotgun (WGS) entry which is preliminary data.</text>
</comment>